<dbReference type="PANTHER" id="PTHR42791:SF4">
    <property type="entry name" value="ACETYLTRANSFERASE, GNAT FAMILY FAMILY (AFU_ORTHOLOGUE AFUA_4G09540)-RELATED"/>
    <property type="match status" value="1"/>
</dbReference>
<dbReference type="Proteomes" id="UP000234585">
    <property type="component" value="Unassembled WGS sequence"/>
</dbReference>
<name>A0A2I2FBA1_ASPCN</name>
<sequence length="239" mass="26786">MAIDIVLMTERDIPAAVKCVQTAFAEDPYFCWLFTASRYNIDRNAASLTAHFQYGLNCNAPMYIALQQSSTPDKPARIVGVSWWFPPPPAASTWTTLAQDWLLSARQLVFNIRFGGRGGLNLRRYRLWKALQRDAHAKLWTDPRGYYFCNVLAVDEAARGMGVGRKLVEVVTRRADQEGRPCYLESSRGMPNLVIYGRLGFEVFGEVDCVDGEDVSLLHGEAAEGEGLAGEKIMTYDFT</sequence>
<dbReference type="OrthoDB" id="512662at2759"/>
<proteinExistence type="predicted"/>
<dbReference type="InterPro" id="IPR000182">
    <property type="entry name" value="GNAT_dom"/>
</dbReference>
<dbReference type="AlphaFoldDB" id="A0A2I2FBA1"/>
<dbReference type="GO" id="GO:0016747">
    <property type="term" value="F:acyltransferase activity, transferring groups other than amino-acyl groups"/>
    <property type="evidence" value="ECO:0007669"/>
    <property type="project" value="InterPro"/>
</dbReference>
<dbReference type="EMBL" id="KZ559139">
    <property type="protein sequence ID" value="PLB37907.1"/>
    <property type="molecule type" value="Genomic_DNA"/>
</dbReference>
<keyword evidence="3" id="KW-1185">Reference proteome</keyword>
<dbReference type="InterPro" id="IPR016181">
    <property type="entry name" value="Acyl_CoA_acyltransferase"/>
</dbReference>
<gene>
    <name evidence="2" type="ORF">BDW47DRAFT_125894</name>
</gene>
<dbReference type="Pfam" id="PF13508">
    <property type="entry name" value="Acetyltransf_7"/>
    <property type="match status" value="1"/>
</dbReference>
<dbReference type="SUPFAM" id="SSF55729">
    <property type="entry name" value="Acyl-CoA N-acyltransferases (Nat)"/>
    <property type="match status" value="1"/>
</dbReference>
<keyword evidence="2" id="KW-0012">Acyltransferase</keyword>
<accession>A0A2I2FBA1</accession>
<evidence type="ECO:0000313" key="2">
    <source>
        <dbReference type="EMBL" id="PLB37907.1"/>
    </source>
</evidence>
<organism evidence="2 3">
    <name type="scientific">Aspergillus candidus</name>
    <dbReference type="NCBI Taxonomy" id="41067"/>
    <lineage>
        <taxon>Eukaryota</taxon>
        <taxon>Fungi</taxon>
        <taxon>Dikarya</taxon>
        <taxon>Ascomycota</taxon>
        <taxon>Pezizomycotina</taxon>
        <taxon>Eurotiomycetes</taxon>
        <taxon>Eurotiomycetidae</taxon>
        <taxon>Eurotiales</taxon>
        <taxon>Aspergillaceae</taxon>
        <taxon>Aspergillus</taxon>
        <taxon>Aspergillus subgen. Circumdati</taxon>
    </lineage>
</organism>
<keyword evidence="2" id="KW-0808">Transferase</keyword>
<reference evidence="2 3" key="1">
    <citation type="submission" date="2017-12" db="EMBL/GenBank/DDBJ databases">
        <authorList>
            <consortium name="DOE Joint Genome Institute"/>
            <person name="Haridas S."/>
            <person name="Kjaerbolling I."/>
            <person name="Vesth T.C."/>
            <person name="Frisvad J.C."/>
            <person name="Nybo J.L."/>
            <person name="Theobald S."/>
            <person name="Kuo A."/>
            <person name="Bowyer P."/>
            <person name="Matsuda Y."/>
            <person name="Mondo S."/>
            <person name="Lyhne E.K."/>
            <person name="Kogle M.E."/>
            <person name="Clum A."/>
            <person name="Lipzen A."/>
            <person name="Salamov A."/>
            <person name="Ngan C.Y."/>
            <person name="Daum C."/>
            <person name="Chiniquy J."/>
            <person name="Barry K."/>
            <person name="LaButti K."/>
            <person name="Simmons B.A."/>
            <person name="Magnuson J.K."/>
            <person name="Mortensen U.H."/>
            <person name="Larsen T.O."/>
            <person name="Grigoriev I.V."/>
            <person name="Baker S.E."/>
            <person name="Andersen M.R."/>
            <person name="Nordberg H.P."/>
            <person name="Cantor M.N."/>
            <person name="Hua S.X."/>
        </authorList>
    </citation>
    <scope>NUCLEOTIDE SEQUENCE [LARGE SCALE GENOMIC DNA]</scope>
    <source>
        <strain evidence="2 3">CBS 102.13</strain>
    </source>
</reference>
<protein>
    <submittedName>
        <fullName evidence="2">Acyl-CoA N-acyltransferase</fullName>
    </submittedName>
</protein>
<dbReference type="STRING" id="41067.A0A2I2FBA1"/>
<evidence type="ECO:0000313" key="3">
    <source>
        <dbReference type="Proteomes" id="UP000234585"/>
    </source>
</evidence>
<evidence type="ECO:0000259" key="1">
    <source>
        <dbReference type="Pfam" id="PF13508"/>
    </source>
</evidence>
<dbReference type="CDD" id="cd04301">
    <property type="entry name" value="NAT_SF"/>
    <property type="match status" value="1"/>
</dbReference>
<dbReference type="RefSeq" id="XP_024671919.1">
    <property type="nucleotide sequence ID" value="XM_024816461.1"/>
</dbReference>
<feature type="domain" description="N-acetyltransferase" evidence="1">
    <location>
        <begin position="141"/>
        <end position="202"/>
    </location>
</feature>
<dbReference type="Gene3D" id="3.40.630.30">
    <property type="match status" value="1"/>
</dbReference>
<dbReference type="GeneID" id="36523621"/>
<dbReference type="PANTHER" id="PTHR42791">
    <property type="entry name" value="GNAT FAMILY ACETYLTRANSFERASE"/>
    <property type="match status" value="1"/>
</dbReference>
<dbReference type="InterPro" id="IPR052523">
    <property type="entry name" value="Trichothecene_AcTrans"/>
</dbReference>